<sequence length="83" mass="9620">MARKTTKSGFPAFLKRRRQDHYAFGTVWLAMALIWLLFPGLVERGERYSSSVRFIVVAGLPMWLAINYIVYRGWLGGRKGKKK</sequence>
<comment type="caution">
    <text evidence="2">The sequence shown here is derived from an EMBL/GenBank/DDBJ whole genome shotgun (WGS) entry which is preliminary data.</text>
</comment>
<keyword evidence="1" id="KW-1133">Transmembrane helix</keyword>
<feature type="transmembrane region" description="Helical" evidence="1">
    <location>
        <begin position="21"/>
        <end position="42"/>
    </location>
</feature>
<dbReference type="Proteomes" id="UP001627408">
    <property type="component" value="Unassembled WGS sequence"/>
</dbReference>
<evidence type="ECO:0008006" key="4">
    <source>
        <dbReference type="Google" id="ProtNLM"/>
    </source>
</evidence>
<organism evidence="2 3">
    <name type="scientific">Tateyamaria armeniaca</name>
    <dbReference type="NCBI Taxonomy" id="2518930"/>
    <lineage>
        <taxon>Bacteria</taxon>
        <taxon>Pseudomonadati</taxon>
        <taxon>Pseudomonadota</taxon>
        <taxon>Alphaproteobacteria</taxon>
        <taxon>Rhodobacterales</taxon>
        <taxon>Roseobacteraceae</taxon>
        <taxon>Tateyamaria</taxon>
    </lineage>
</organism>
<name>A0ABW8UVE2_9RHOB</name>
<evidence type="ECO:0000256" key="1">
    <source>
        <dbReference type="SAM" id="Phobius"/>
    </source>
</evidence>
<accession>A0ABW8UVE2</accession>
<feature type="transmembrane region" description="Helical" evidence="1">
    <location>
        <begin position="54"/>
        <end position="74"/>
    </location>
</feature>
<keyword evidence="1" id="KW-0812">Transmembrane</keyword>
<keyword evidence="3" id="KW-1185">Reference proteome</keyword>
<keyword evidence="1" id="KW-0472">Membrane</keyword>
<reference evidence="2 3" key="1">
    <citation type="submission" date="2024-08" db="EMBL/GenBank/DDBJ databases">
        <title>Tateyamaria sp. nov., isolated from marine algae.</title>
        <authorList>
            <person name="Choi B.J."/>
            <person name="Kim J.M."/>
            <person name="Lee J.K."/>
            <person name="Choi D.G."/>
            <person name="Bayburt H."/>
            <person name="Baek J.H."/>
            <person name="Han D.M."/>
            <person name="Jeon C.O."/>
        </authorList>
    </citation>
    <scope>NUCLEOTIDE SEQUENCE [LARGE SCALE GENOMIC DNA]</scope>
    <source>
        <strain evidence="2 3">KMU-156</strain>
    </source>
</reference>
<evidence type="ECO:0000313" key="3">
    <source>
        <dbReference type="Proteomes" id="UP001627408"/>
    </source>
</evidence>
<evidence type="ECO:0000313" key="2">
    <source>
        <dbReference type="EMBL" id="MFL4469143.1"/>
    </source>
</evidence>
<dbReference type="EMBL" id="JBHDIY010000002">
    <property type="protein sequence ID" value="MFL4469143.1"/>
    <property type="molecule type" value="Genomic_DNA"/>
</dbReference>
<proteinExistence type="predicted"/>
<protein>
    <recommendedName>
        <fullName evidence="4">DUF2842 domain-containing protein</fullName>
    </recommendedName>
</protein>
<gene>
    <name evidence="2" type="ORF">ACERZ8_04400</name>
</gene>
<dbReference type="RefSeq" id="WP_407590913.1">
    <property type="nucleotide sequence ID" value="NZ_JBHDIY010000002.1"/>
</dbReference>